<dbReference type="Proteomes" id="UP000322667">
    <property type="component" value="Chromosome D10"/>
</dbReference>
<proteinExistence type="predicted"/>
<keyword evidence="2" id="KW-1185">Reference proteome</keyword>
<dbReference type="SUPFAM" id="SSF48371">
    <property type="entry name" value="ARM repeat"/>
    <property type="match status" value="1"/>
</dbReference>
<dbReference type="PANTHER" id="PTHR46087:SF1">
    <property type="entry name" value="ARM REPEAT SUPERFAMILY PROTEIN"/>
    <property type="match status" value="1"/>
</dbReference>
<evidence type="ECO:0000313" key="2">
    <source>
        <dbReference type="Proteomes" id="UP000322667"/>
    </source>
</evidence>
<dbReference type="AlphaFoldDB" id="A0A5D2J488"/>
<gene>
    <name evidence="1" type="ORF">ES332_D10G153800v1</name>
</gene>
<dbReference type="InterPro" id="IPR055296">
    <property type="entry name" value="SRL2-like"/>
</dbReference>
<sequence>MRILGCNALVDFINSQMDGTHMFQLEGLIPKLCQLAQEYGDDDRALHLRSSGLQVLASMVCFMGEHSHISMDFDSIISVTLENYMDIQMSPVNGSKVGENGSSVLDIDEKSLSVPNLVINPDFDPTMDTSKSPSYWARVILSNIARLAKEATTIRRVLEPLFHNFDAENHWSKEKGVAFSLLIYLQLLIEETGEKSDQLLAILVKHMEHKNVAKQPHIQVNIVNVITQLAQNAKLQPSMAIIGTIADLMKHLRKCLQNSPELSSSGGAIDKYNTDLLLALEKCISQLSNKVGDVGPILDMMAVVLENISTNNIVARSTISSVHRTANIISSIPNISYHKKTFPDALFHQLLLAMSHPDHETRVGAHSIFSIVLMPSLLSPSSEQNKKIAETVSSDLSVGASVKLTSLRLSSHQVSLLLSSIWVQANSTDNSPANFEAMAHSFYLAVLFTRSKTSSHMALVRSFQLAFSLRSISLDQEGGLQPSRRRSLFTLASYMLIFSARAGDLPELIPIVKASLTDKIVDPYLKLVEDVRLQAVGVKSDVDSVAYGSKEDDAAASKALLAIELDDLHLKETVISHFMIKFDKLSEDELSSIKKQILEGFSPDDAYPFGAPLFMETPRPCSPLAQMEFLAFEEIMPLAAITDDEAFPEGNGSQSGRKASLSLSTVDVLSVNELLDSVLETARQVASFSVSPTPIPYEQMRSQCEALIIGKQQKMSVIHRFKHQHEAKATFEENGKEVLCLPNVKVEFSEDLKLISNEQVHARGQLAVCSLEYGQHSFKLPPSSPYDKFLKAAGC</sequence>
<dbReference type="EMBL" id="CM017632">
    <property type="protein sequence ID" value="TYH49697.1"/>
    <property type="molecule type" value="Genomic_DNA"/>
</dbReference>
<evidence type="ECO:0000313" key="1">
    <source>
        <dbReference type="EMBL" id="TYH49697.1"/>
    </source>
</evidence>
<organism evidence="1 2">
    <name type="scientific">Gossypium tomentosum</name>
    <name type="common">Hawaiian cotton</name>
    <name type="synonym">Gossypium sandvicense</name>
    <dbReference type="NCBI Taxonomy" id="34277"/>
    <lineage>
        <taxon>Eukaryota</taxon>
        <taxon>Viridiplantae</taxon>
        <taxon>Streptophyta</taxon>
        <taxon>Embryophyta</taxon>
        <taxon>Tracheophyta</taxon>
        <taxon>Spermatophyta</taxon>
        <taxon>Magnoliopsida</taxon>
        <taxon>eudicotyledons</taxon>
        <taxon>Gunneridae</taxon>
        <taxon>Pentapetalae</taxon>
        <taxon>rosids</taxon>
        <taxon>malvids</taxon>
        <taxon>Malvales</taxon>
        <taxon>Malvaceae</taxon>
        <taxon>Malvoideae</taxon>
        <taxon>Gossypium</taxon>
    </lineage>
</organism>
<dbReference type="InterPro" id="IPR016024">
    <property type="entry name" value="ARM-type_fold"/>
</dbReference>
<dbReference type="PANTHER" id="PTHR46087">
    <property type="entry name" value="PUTATIVE, EXPRESSED-RELATED"/>
    <property type="match status" value="1"/>
</dbReference>
<name>A0A5D2J488_GOSTO</name>
<protein>
    <submittedName>
        <fullName evidence="1">Uncharacterized protein</fullName>
    </submittedName>
</protein>
<reference evidence="1 2" key="1">
    <citation type="submission" date="2019-07" db="EMBL/GenBank/DDBJ databases">
        <title>WGS assembly of Gossypium tomentosum.</title>
        <authorList>
            <person name="Chen Z.J."/>
            <person name="Sreedasyam A."/>
            <person name="Ando A."/>
            <person name="Song Q."/>
            <person name="De L."/>
            <person name="Hulse-Kemp A."/>
            <person name="Ding M."/>
            <person name="Ye W."/>
            <person name="Kirkbride R."/>
            <person name="Jenkins J."/>
            <person name="Plott C."/>
            <person name="Lovell J."/>
            <person name="Lin Y.-M."/>
            <person name="Vaughn R."/>
            <person name="Liu B."/>
            <person name="Li W."/>
            <person name="Simpson S."/>
            <person name="Scheffler B."/>
            <person name="Saski C."/>
            <person name="Grover C."/>
            <person name="Hu G."/>
            <person name="Conover J."/>
            <person name="Carlson J."/>
            <person name="Shu S."/>
            <person name="Boston L."/>
            <person name="Williams M."/>
            <person name="Peterson D."/>
            <person name="Mcgee K."/>
            <person name="Jones D."/>
            <person name="Wendel J."/>
            <person name="Stelly D."/>
            <person name="Grimwood J."/>
            <person name="Schmutz J."/>
        </authorList>
    </citation>
    <scope>NUCLEOTIDE SEQUENCE [LARGE SCALE GENOMIC DNA]</scope>
    <source>
        <strain evidence="1">7179.01</strain>
    </source>
</reference>
<accession>A0A5D2J488</accession>